<evidence type="ECO:0000256" key="9">
    <source>
        <dbReference type="SAM" id="MobiDB-lite"/>
    </source>
</evidence>
<feature type="region of interest" description="Disordered" evidence="9">
    <location>
        <begin position="1"/>
        <end position="29"/>
    </location>
</feature>
<dbReference type="PANTHER" id="PTHR33911:SF1">
    <property type="entry name" value="RRNA-PROCESSING PROTEIN EFG1"/>
    <property type="match status" value="1"/>
</dbReference>
<gene>
    <name evidence="10" type="ORF">TRUGW13939_03674</name>
</gene>
<evidence type="ECO:0000256" key="7">
    <source>
        <dbReference type="ARBA" id="ARBA00023054"/>
    </source>
</evidence>
<proteinExistence type="inferred from homology"/>
<protein>
    <recommendedName>
        <fullName evidence="4">rRNA-processing protein EFG1</fullName>
    </recommendedName>
    <alternativeName>
        <fullName evidence="5">rRNA-processing protein efg1</fullName>
    </alternativeName>
</protein>
<keyword evidence="11" id="KW-1185">Reference proteome</keyword>
<dbReference type="GeneID" id="55991177"/>
<comment type="subcellular location">
    <subcellularLocation>
        <location evidence="2">Nucleus</location>
        <location evidence="2">Nucleolus</location>
    </subcellularLocation>
</comment>
<dbReference type="Pfam" id="PF10153">
    <property type="entry name" value="Efg1"/>
    <property type="match status" value="1"/>
</dbReference>
<dbReference type="PANTHER" id="PTHR33911">
    <property type="entry name" value="RRNA-PROCESSING PROTEIN EFG1"/>
    <property type="match status" value="1"/>
</dbReference>
<keyword evidence="7" id="KW-0175">Coiled coil</keyword>
<reference evidence="11" key="1">
    <citation type="submission" date="2020-06" db="EMBL/GenBank/DDBJ databases">
        <title>A chromosome-scale genome assembly of Talaromyces rugulosus W13939.</title>
        <authorList>
            <person name="Wang B."/>
            <person name="Guo L."/>
            <person name="Ye K."/>
            <person name="Wang L."/>
        </authorList>
    </citation>
    <scope>NUCLEOTIDE SEQUENCE [LARGE SCALE GENOMIC DNA]</scope>
    <source>
        <strain evidence="11">W13939</strain>
    </source>
</reference>
<evidence type="ECO:0000256" key="1">
    <source>
        <dbReference type="ARBA" id="ARBA00002773"/>
    </source>
</evidence>
<feature type="compositionally biased region" description="Acidic residues" evidence="9">
    <location>
        <begin position="166"/>
        <end position="178"/>
    </location>
</feature>
<dbReference type="GO" id="GO:0030688">
    <property type="term" value="C:preribosome, small subunit precursor"/>
    <property type="evidence" value="ECO:0007669"/>
    <property type="project" value="TreeGrafter"/>
</dbReference>
<feature type="compositionally biased region" description="Basic and acidic residues" evidence="9">
    <location>
        <begin position="220"/>
        <end position="232"/>
    </location>
</feature>
<dbReference type="RefSeq" id="XP_035342747.1">
    <property type="nucleotide sequence ID" value="XM_035486854.1"/>
</dbReference>
<name>A0A7H8QRQ8_TALRU</name>
<dbReference type="InterPro" id="IPR050786">
    <property type="entry name" value="EFG1_rRNA-proc"/>
</dbReference>
<evidence type="ECO:0000313" key="11">
    <source>
        <dbReference type="Proteomes" id="UP000509510"/>
    </source>
</evidence>
<dbReference type="OrthoDB" id="47732at2759"/>
<evidence type="ECO:0000256" key="8">
    <source>
        <dbReference type="ARBA" id="ARBA00023242"/>
    </source>
</evidence>
<comment type="similarity">
    <text evidence="3">Belongs to the EFG1 family.</text>
</comment>
<comment type="function">
    <text evidence="1">Involved in rRNA processing.</text>
</comment>
<dbReference type="GO" id="GO:0000462">
    <property type="term" value="P:maturation of SSU-rRNA from tricistronic rRNA transcript (SSU-rRNA, 5.8S rRNA, LSU-rRNA)"/>
    <property type="evidence" value="ECO:0007669"/>
    <property type="project" value="TreeGrafter"/>
</dbReference>
<evidence type="ECO:0000256" key="2">
    <source>
        <dbReference type="ARBA" id="ARBA00004604"/>
    </source>
</evidence>
<dbReference type="EMBL" id="CP055899">
    <property type="protein sequence ID" value="QKX56569.1"/>
    <property type="molecule type" value="Genomic_DNA"/>
</dbReference>
<dbReference type="AlphaFoldDB" id="A0A7H8QRQ8"/>
<feature type="region of interest" description="Disordered" evidence="9">
    <location>
        <begin position="161"/>
        <end position="190"/>
    </location>
</feature>
<feature type="region of interest" description="Disordered" evidence="9">
    <location>
        <begin position="210"/>
        <end position="268"/>
    </location>
</feature>
<dbReference type="GO" id="GO:0005730">
    <property type="term" value="C:nucleolus"/>
    <property type="evidence" value="ECO:0007669"/>
    <property type="project" value="UniProtKB-SubCell"/>
</dbReference>
<evidence type="ECO:0000256" key="5">
    <source>
        <dbReference type="ARBA" id="ARBA00019827"/>
    </source>
</evidence>
<organism evidence="10 11">
    <name type="scientific">Talaromyces rugulosus</name>
    <name type="common">Penicillium rugulosum</name>
    <dbReference type="NCBI Taxonomy" id="121627"/>
    <lineage>
        <taxon>Eukaryota</taxon>
        <taxon>Fungi</taxon>
        <taxon>Dikarya</taxon>
        <taxon>Ascomycota</taxon>
        <taxon>Pezizomycotina</taxon>
        <taxon>Eurotiomycetes</taxon>
        <taxon>Eurotiomycetidae</taxon>
        <taxon>Eurotiales</taxon>
        <taxon>Trichocomaceae</taxon>
        <taxon>Talaromyces</taxon>
        <taxon>Talaromyces sect. Islandici</taxon>
    </lineage>
</organism>
<evidence type="ECO:0000256" key="3">
    <source>
        <dbReference type="ARBA" id="ARBA00006916"/>
    </source>
</evidence>
<accession>A0A7H8QRQ8</accession>
<sequence>MASRETSTRFHPYKKTKPTTTTSREPASGLSINDLKRRIRDVKRLLGRHADLSPEARIVQERALAGYEKDLKDETGRRQRSEMIKRYHFVRFLDRKTATKELRRLTQKQKTMEEEENDKKGSALQAIKNRIHIAQINVNYTIYYPLSEKYISLYPQDKKKKTSATSEDEDQDGSDSDELPAKSGVGKNEKPPLWAIVEKCTANGTLDKLRNGKLNIGFDGKPKSAAAEKRSDGLPSSSQTTREKAASIKAQKYENEDGDDSDGGFFET</sequence>
<keyword evidence="6" id="KW-0698">rRNA processing</keyword>
<dbReference type="KEGG" id="trg:TRUGW13939_03674"/>
<dbReference type="InterPro" id="IPR019310">
    <property type="entry name" value="Efg1"/>
</dbReference>
<dbReference type="Proteomes" id="UP000509510">
    <property type="component" value="Chromosome II"/>
</dbReference>
<keyword evidence="8" id="KW-0539">Nucleus</keyword>
<evidence type="ECO:0000256" key="4">
    <source>
        <dbReference type="ARBA" id="ARBA00018689"/>
    </source>
</evidence>
<feature type="compositionally biased region" description="Basic and acidic residues" evidence="9">
    <location>
        <begin position="241"/>
        <end position="255"/>
    </location>
</feature>
<evidence type="ECO:0000256" key="6">
    <source>
        <dbReference type="ARBA" id="ARBA00022552"/>
    </source>
</evidence>
<evidence type="ECO:0000313" key="10">
    <source>
        <dbReference type="EMBL" id="QKX56569.1"/>
    </source>
</evidence>